<dbReference type="Proteomes" id="UP001605990">
    <property type="component" value="Unassembled WGS sequence"/>
</dbReference>
<dbReference type="RefSeq" id="WP_282392926.1">
    <property type="nucleotide sequence ID" value="NZ_JBIENY010000417.1"/>
</dbReference>
<evidence type="ECO:0000313" key="1">
    <source>
        <dbReference type="EMBL" id="MFG6299406.1"/>
    </source>
</evidence>
<reference evidence="1 2" key="1">
    <citation type="submission" date="2024-10" db="EMBL/GenBank/DDBJ databases">
        <title>Draft genome assembly of a novel steroid transforming actinomycete isolated from African clawed frog Xenopus laevis.</title>
        <authorList>
            <person name="Bragin E."/>
            <person name="Kollerov V."/>
            <person name="Donova M.V."/>
        </authorList>
    </citation>
    <scope>NUCLEOTIDE SEQUENCE [LARGE SCALE GENOMIC DNA]</scope>
    <source>
        <strain evidence="1 2">MTOC-St3</strain>
    </source>
</reference>
<name>A0ABW7E8Z4_STRRO</name>
<accession>A0ABW7E8Z4</accession>
<dbReference type="Pfam" id="PF13671">
    <property type="entry name" value="AAA_33"/>
    <property type="match status" value="1"/>
</dbReference>
<keyword evidence="2" id="KW-1185">Reference proteome</keyword>
<evidence type="ECO:0000313" key="2">
    <source>
        <dbReference type="Proteomes" id="UP001605990"/>
    </source>
</evidence>
<gene>
    <name evidence="1" type="ORF">ACGU38_29110</name>
</gene>
<comment type="caution">
    <text evidence="1">The sequence shown here is derived from an EMBL/GenBank/DDBJ whole genome shotgun (WGS) entry which is preliminary data.</text>
</comment>
<sequence>MTTQNAAVFDDTLVSCLEARLSQLLRADRTDTLTLEGRSKITRISAALSGRPGPAPRAILMSGLQGSGKTTLARALEGAGFRRLCPDEEMFRRYGHYGRDFPRGQFRVREAPVLKDIALELQELLAAGHEVVVDHGFWTPEERGQWAATVMEAGGEPVLIYLPVPHEVRWDRIQKRNERSLVDANSIEFSEEDLLRHAGRFHPPTADEPHILYDGHPETVLGVLRRARPPMDGGPH</sequence>
<dbReference type="InterPro" id="IPR027417">
    <property type="entry name" value="P-loop_NTPase"/>
</dbReference>
<dbReference type="EMBL" id="JBIENY010000417">
    <property type="protein sequence ID" value="MFG6299406.1"/>
    <property type="molecule type" value="Genomic_DNA"/>
</dbReference>
<protein>
    <submittedName>
        <fullName evidence="1">AAA family ATPase</fullName>
    </submittedName>
</protein>
<proteinExistence type="predicted"/>
<organism evidence="1 2">
    <name type="scientific">Streptomyces rochei</name>
    <name type="common">Streptomyces parvullus</name>
    <dbReference type="NCBI Taxonomy" id="1928"/>
    <lineage>
        <taxon>Bacteria</taxon>
        <taxon>Bacillati</taxon>
        <taxon>Actinomycetota</taxon>
        <taxon>Actinomycetes</taxon>
        <taxon>Kitasatosporales</taxon>
        <taxon>Streptomycetaceae</taxon>
        <taxon>Streptomyces</taxon>
        <taxon>Streptomyces rochei group</taxon>
    </lineage>
</organism>
<dbReference type="Gene3D" id="3.40.50.300">
    <property type="entry name" value="P-loop containing nucleotide triphosphate hydrolases"/>
    <property type="match status" value="1"/>
</dbReference>
<dbReference type="SUPFAM" id="SSF52540">
    <property type="entry name" value="P-loop containing nucleoside triphosphate hydrolases"/>
    <property type="match status" value="1"/>
</dbReference>